<name>A0A660KLJ9_9ROSI</name>
<dbReference type="Gene3D" id="3.80.10.10">
    <property type="entry name" value="Ribonuclease Inhibitor"/>
    <property type="match status" value="2"/>
</dbReference>
<dbReference type="InterPro" id="IPR038005">
    <property type="entry name" value="RX-like_CC"/>
</dbReference>
<evidence type="ECO:0000259" key="7">
    <source>
        <dbReference type="Pfam" id="PF25019"/>
    </source>
</evidence>
<protein>
    <submittedName>
        <fullName evidence="8">Uncharacterized protein</fullName>
    </submittedName>
</protein>
<keyword evidence="2" id="KW-0677">Repeat</keyword>
<keyword evidence="3" id="KW-0547">Nucleotide-binding</keyword>
<dbReference type="PANTHER" id="PTHR36766">
    <property type="entry name" value="PLANT BROAD-SPECTRUM MILDEW RESISTANCE PROTEIN RPW8"/>
    <property type="match status" value="1"/>
</dbReference>
<dbReference type="InterPro" id="IPR041118">
    <property type="entry name" value="Rx_N"/>
</dbReference>
<evidence type="ECO:0000256" key="5">
    <source>
        <dbReference type="ARBA" id="ARBA00022840"/>
    </source>
</evidence>
<dbReference type="Gene3D" id="1.20.5.4130">
    <property type="match status" value="1"/>
</dbReference>
<dbReference type="AlphaFoldDB" id="A0A660KLJ9"/>
<evidence type="ECO:0000313" key="8">
    <source>
        <dbReference type="EMBL" id="KAE8037277.1"/>
    </source>
</evidence>
<reference evidence="8 9" key="1">
    <citation type="submission" date="2019-06" db="EMBL/GenBank/DDBJ databases">
        <title>A chromosomal-level reference genome of Carpinus fangiana (Coryloideae, Betulaceae).</title>
        <authorList>
            <person name="Yang X."/>
            <person name="Wang Z."/>
            <person name="Zhang L."/>
            <person name="Hao G."/>
            <person name="Liu J."/>
            <person name="Yang Y."/>
        </authorList>
    </citation>
    <scope>NUCLEOTIDE SEQUENCE [LARGE SCALE GENOMIC DNA]</scope>
    <source>
        <strain evidence="8">Cfa_2016G</strain>
        <tissue evidence="8">Leaf</tissue>
    </source>
</reference>
<organism evidence="8 9">
    <name type="scientific">Carpinus fangiana</name>
    <dbReference type="NCBI Taxonomy" id="176857"/>
    <lineage>
        <taxon>Eukaryota</taxon>
        <taxon>Viridiplantae</taxon>
        <taxon>Streptophyta</taxon>
        <taxon>Embryophyta</taxon>
        <taxon>Tracheophyta</taxon>
        <taxon>Spermatophyta</taxon>
        <taxon>Magnoliopsida</taxon>
        <taxon>eudicotyledons</taxon>
        <taxon>Gunneridae</taxon>
        <taxon>Pentapetalae</taxon>
        <taxon>rosids</taxon>
        <taxon>fabids</taxon>
        <taxon>Fagales</taxon>
        <taxon>Betulaceae</taxon>
        <taxon>Carpinus</taxon>
    </lineage>
</organism>
<dbReference type="OrthoDB" id="2973320at2759"/>
<sequence>MEILTSVITLAAEVLIPDGALGLIKETYSSIRDVNEDVDNLSKKLSDIKYVIIDAENKQVNNPQLEKWVDEVKEAAYDAEDLLETFAAEANLWKKRQITVKDNEFSFFEHTRHVSLLGKDVKQPMLAIVKNAPKLRTLLLPNGHMENFGQALDKVFHTLKYMRGVVNTQDEATENSVLEGLEPHSNLKKLQILHYGGNEFPAWMREGGLQNLVSLTLNGCLKCKTLALGDRLPNLRDLYIKGMQELEKWEDVECYSLRLLKLSNCPKLRELPEIFPYLDYLKIKRCNSLRALPVVPYLQILILIDNLILEDWHEVNLVMEVENDQGQPETTRRPSLIEVSELKVISCPKLQALPLHFNPKKLEIHGCDLLAALPPPHQAQRLEHLALNASHDGALVRAMLDPSSLNSLVISNIFSLPQWPRLPGLKALYIRDCKHLVFLSDTEEGSLRTLTFLKLLSIRNCEKLETLNEELPTSLECLTIASCPLLKSFSLNNLPSLTDLYIEDCPLLQSLPEDGLPSSLQHLLIQTCPLLSQRCQKEGGGGRDWPKIEHIPDLEIDNSHIPSKSP</sequence>
<dbReference type="CDD" id="cd14798">
    <property type="entry name" value="RX-CC_like"/>
    <property type="match status" value="1"/>
</dbReference>
<dbReference type="GO" id="GO:0006952">
    <property type="term" value="P:defense response"/>
    <property type="evidence" value="ECO:0007669"/>
    <property type="project" value="UniProtKB-KW"/>
</dbReference>
<evidence type="ECO:0000256" key="2">
    <source>
        <dbReference type="ARBA" id="ARBA00022737"/>
    </source>
</evidence>
<evidence type="ECO:0000256" key="4">
    <source>
        <dbReference type="ARBA" id="ARBA00022821"/>
    </source>
</evidence>
<dbReference type="InterPro" id="IPR056789">
    <property type="entry name" value="LRR_R13L1-DRL21"/>
</dbReference>
<feature type="domain" description="R13L1/DRL21-like LRR repeat region" evidence="7">
    <location>
        <begin position="167"/>
        <end position="243"/>
    </location>
</feature>
<dbReference type="GO" id="GO:0005524">
    <property type="term" value="F:ATP binding"/>
    <property type="evidence" value="ECO:0007669"/>
    <property type="project" value="UniProtKB-KW"/>
</dbReference>
<evidence type="ECO:0000313" key="9">
    <source>
        <dbReference type="Proteomes" id="UP000327013"/>
    </source>
</evidence>
<feature type="domain" description="Disease resistance N-terminal" evidence="6">
    <location>
        <begin position="23"/>
        <end position="97"/>
    </location>
</feature>
<gene>
    <name evidence="8" type="ORF">FH972_009878</name>
</gene>
<evidence type="ECO:0000256" key="1">
    <source>
        <dbReference type="ARBA" id="ARBA00022614"/>
    </source>
</evidence>
<dbReference type="SUPFAM" id="SSF52058">
    <property type="entry name" value="L domain-like"/>
    <property type="match status" value="2"/>
</dbReference>
<proteinExistence type="predicted"/>
<dbReference type="InterPro" id="IPR032675">
    <property type="entry name" value="LRR_dom_sf"/>
</dbReference>
<dbReference type="Proteomes" id="UP000327013">
    <property type="component" value="Chromosome 4"/>
</dbReference>
<accession>A0A660KLJ9</accession>
<dbReference type="Pfam" id="PF18052">
    <property type="entry name" value="Rx_N"/>
    <property type="match status" value="1"/>
</dbReference>
<dbReference type="Pfam" id="PF25019">
    <property type="entry name" value="LRR_R13L1-DRL21"/>
    <property type="match status" value="1"/>
</dbReference>
<keyword evidence="5" id="KW-0067">ATP-binding</keyword>
<evidence type="ECO:0000256" key="3">
    <source>
        <dbReference type="ARBA" id="ARBA00022741"/>
    </source>
</evidence>
<keyword evidence="9" id="KW-1185">Reference proteome</keyword>
<keyword evidence="4" id="KW-0611">Plant defense</keyword>
<evidence type="ECO:0000259" key="6">
    <source>
        <dbReference type="Pfam" id="PF18052"/>
    </source>
</evidence>
<keyword evidence="1" id="KW-0433">Leucine-rich repeat</keyword>
<dbReference type="PANTHER" id="PTHR36766:SF70">
    <property type="entry name" value="DISEASE RESISTANCE PROTEIN RGA4"/>
    <property type="match status" value="1"/>
</dbReference>
<dbReference type="EMBL" id="CM017324">
    <property type="protein sequence ID" value="KAE8037277.1"/>
    <property type="molecule type" value="Genomic_DNA"/>
</dbReference>